<feature type="transmembrane region" description="Helical" evidence="8">
    <location>
        <begin position="270"/>
        <end position="290"/>
    </location>
</feature>
<feature type="transmembrane region" description="Helical" evidence="8">
    <location>
        <begin position="296"/>
        <end position="318"/>
    </location>
</feature>
<feature type="transmembrane region" description="Helical" evidence="8">
    <location>
        <begin position="193"/>
        <end position="216"/>
    </location>
</feature>
<evidence type="ECO:0000313" key="9">
    <source>
        <dbReference type="EMBL" id="CAF1226351.1"/>
    </source>
</evidence>
<evidence type="ECO:0000256" key="4">
    <source>
        <dbReference type="ARBA" id="ARBA00022847"/>
    </source>
</evidence>
<feature type="compositionally biased region" description="Basic and acidic residues" evidence="7">
    <location>
        <begin position="422"/>
        <end position="439"/>
    </location>
</feature>
<organism evidence="9 11">
    <name type="scientific">Didymodactylos carnosus</name>
    <dbReference type="NCBI Taxonomy" id="1234261"/>
    <lineage>
        <taxon>Eukaryota</taxon>
        <taxon>Metazoa</taxon>
        <taxon>Spiralia</taxon>
        <taxon>Gnathifera</taxon>
        <taxon>Rotifera</taxon>
        <taxon>Eurotatoria</taxon>
        <taxon>Bdelloidea</taxon>
        <taxon>Philodinida</taxon>
        <taxon>Philodinidae</taxon>
        <taxon>Didymodactylos</taxon>
    </lineage>
</organism>
<dbReference type="GO" id="GO:0016020">
    <property type="term" value="C:membrane"/>
    <property type="evidence" value="ECO:0007669"/>
    <property type="project" value="UniProtKB-SubCell"/>
</dbReference>
<keyword evidence="3 8" id="KW-0812">Transmembrane</keyword>
<keyword evidence="11" id="KW-1185">Reference proteome</keyword>
<dbReference type="PANTHER" id="PTHR10361">
    <property type="entry name" value="SODIUM-BILE ACID COTRANSPORTER"/>
    <property type="match status" value="1"/>
</dbReference>
<proteinExistence type="inferred from homology"/>
<dbReference type="AlphaFoldDB" id="A0A814YAR0"/>
<feature type="transmembrane region" description="Helical" evidence="8">
    <location>
        <begin position="330"/>
        <end position="350"/>
    </location>
</feature>
<comment type="subcellular location">
    <subcellularLocation>
        <location evidence="1">Membrane</location>
        <topology evidence="1">Multi-pass membrane protein</topology>
    </subcellularLocation>
</comment>
<evidence type="ECO:0000256" key="8">
    <source>
        <dbReference type="SAM" id="Phobius"/>
    </source>
</evidence>
<dbReference type="Proteomes" id="UP000663829">
    <property type="component" value="Unassembled WGS sequence"/>
</dbReference>
<feature type="transmembrane region" description="Helical" evidence="8">
    <location>
        <begin position="236"/>
        <end position="258"/>
    </location>
</feature>
<evidence type="ECO:0000256" key="6">
    <source>
        <dbReference type="ARBA" id="ARBA00023136"/>
    </source>
</evidence>
<dbReference type="Proteomes" id="UP000681722">
    <property type="component" value="Unassembled WGS sequence"/>
</dbReference>
<dbReference type="InterPro" id="IPR004710">
    <property type="entry name" value="Bilac:Na_transpt"/>
</dbReference>
<evidence type="ECO:0000313" key="11">
    <source>
        <dbReference type="Proteomes" id="UP000663829"/>
    </source>
</evidence>
<feature type="compositionally biased region" description="Basic and acidic residues" evidence="7">
    <location>
        <begin position="449"/>
        <end position="459"/>
    </location>
</feature>
<dbReference type="OrthoDB" id="203097at2759"/>
<evidence type="ECO:0000256" key="2">
    <source>
        <dbReference type="ARBA" id="ARBA00006528"/>
    </source>
</evidence>
<feature type="transmembrane region" description="Helical" evidence="8">
    <location>
        <begin position="102"/>
        <end position="123"/>
    </location>
</feature>
<evidence type="ECO:0000256" key="7">
    <source>
        <dbReference type="SAM" id="MobiDB-lite"/>
    </source>
</evidence>
<keyword evidence="4" id="KW-0813">Transport</keyword>
<dbReference type="PANTHER" id="PTHR10361:SF28">
    <property type="entry name" value="P3 PROTEIN-RELATED"/>
    <property type="match status" value="1"/>
</dbReference>
<comment type="similarity">
    <text evidence="2">Belongs to the bile acid:sodium symporter (BASS) (TC 2.A.28) family.</text>
</comment>
<dbReference type="GO" id="GO:0015293">
    <property type="term" value="F:symporter activity"/>
    <property type="evidence" value="ECO:0007669"/>
    <property type="project" value="UniProtKB-KW"/>
</dbReference>
<evidence type="ECO:0000256" key="1">
    <source>
        <dbReference type="ARBA" id="ARBA00004141"/>
    </source>
</evidence>
<feature type="region of interest" description="Disordered" evidence="7">
    <location>
        <begin position="397"/>
        <end position="479"/>
    </location>
</feature>
<keyword evidence="6 8" id="KW-0472">Membrane</keyword>
<evidence type="ECO:0000256" key="3">
    <source>
        <dbReference type="ARBA" id="ARBA00022692"/>
    </source>
</evidence>
<keyword evidence="4" id="KW-0769">Symport</keyword>
<dbReference type="InterPro" id="IPR002657">
    <property type="entry name" value="BilAc:Na_symport/Acr3"/>
</dbReference>
<comment type="caution">
    <text evidence="9">The sequence shown here is derived from an EMBL/GenBank/DDBJ whole genome shotgun (WGS) entry which is preliminary data.</text>
</comment>
<dbReference type="EMBL" id="CAJNOQ010009495">
    <property type="protein sequence ID" value="CAF1226351.1"/>
    <property type="molecule type" value="Genomic_DNA"/>
</dbReference>
<feature type="compositionally biased region" description="Polar residues" evidence="7">
    <location>
        <begin position="469"/>
        <end position="479"/>
    </location>
</feature>
<dbReference type="Gene3D" id="1.20.1530.20">
    <property type="match status" value="1"/>
</dbReference>
<name>A0A814YAR0_9BILA</name>
<gene>
    <name evidence="9" type="ORF">GPM918_LOCUS24947</name>
    <name evidence="10" type="ORF">SRO942_LOCUS24952</name>
</gene>
<feature type="transmembrane region" description="Helical" evidence="8">
    <location>
        <begin position="356"/>
        <end position="382"/>
    </location>
</feature>
<reference evidence="9" key="1">
    <citation type="submission" date="2021-02" db="EMBL/GenBank/DDBJ databases">
        <authorList>
            <person name="Nowell W R."/>
        </authorList>
    </citation>
    <scope>NUCLEOTIDE SEQUENCE</scope>
</reference>
<protein>
    <submittedName>
        <fullName evidence="9">Uncharacterized protein</fullName>
    </submittedName>
</protein>
<accession>A0A814YAR0</accession>
<evidence type="ECO:0000256" key="5">
    <source>
        <dbReference type="ARBA" id="ARBA00022989"/>
    </source>
</evidence>
<feature type="transmembrane region" description="Helical" evidence="8">
    <location>
        <begin position="135"/>
        <end position="156"/>
    </location>
</feature>
<evidence type="ECO:0000313" key="10">
    <source>
        <dbReference type="EMBL" id="CAF3989325.1"/>
    </source>
</evidence>
<dbReference type="Pfam" id="PF01758">
    <property type="entry name" value="SBF"/>
    <property type="match status" value="1"/>
</dbReference>
<dbReference type="InterPro" id="IPR038770">
    <property type="entry name" value="Na+/solute_symporter_sf"/>
</dbReference>
<keyword evidence="5 8" id="KW-1133">Transmembrane helix</keyword>
<dbReference type="EMBL" id="CAJOBC010009501">
    <property type="protein sequence ID" value="CAF3989325.1"/>
    <property type="molecule type" value="Genomic_DNA"/>
</dbReference>
<sequence>MFALPSYRVRKFLTKQFTKHQVFEKYEILRELLDACLEILYKQDGIDNSKTSEVSWLIKAKYINQTYMNYEMKAFHNNGSSTYFKTCSVRIMVTQPRRKIDLIFKGLIPFIIGFIAVQMGVLLEMSVLKEIVQRPLPVLIGFVTQYGLMPLIAFSITKIFRYPPLYGLGLFVVGCCPGGTASNQWTLIFDGDINLSACMSFASTMASFFMMPFWFYTLGKAAYLKDLKIYIPYMDLVRSLATIIVPIGVGMFIAHFFPKVKVFINKIVKPTMIFCVFFFFIFGTFVHLYLFKMVSLAIALSAPLLPWLGFILGGFFAWICRQDWRRVKTIAIETGIQNVGIAFMVLLYSFPEPENVLATVMPFLVASLAVQPFHIMLVIRFIDYKFCSLKKKKNKKINQRDDQSDDTGSKTTNRLTDESDEKNENNDDELKNESSDEQRLPTPLFIDNNHSDGNNHVEETAVPPASVPAISSDNPRILV</sequence>